<keyword evidence="3" id="KW-1185">Reference proteome</keyword>
<accession>A0ABR2CVH9</accession>
<comment type="caution">
    <text evidence="2">The sequence shown here is derived from an EMBL/GenBank/DDBJ whole genome shotgun (WGS) entry which is preliminary data.</text>
</comment>
<proteinExistence type="predicted"/>
<dbReference type="Proteomes" id="UP001472677">
    <property type="component" value="Unassembled WGS sequence"/>
</dbReference>
<reference evidence="2 3" key="1">
    <citation type="journal article" date="2024" name="G3 (Bethesda)">
        <title>Genome assembly of Hibiscus sabdariffa L. provides insights into metabolisms of medicinal natural products.</title>
        <authorList>
            <person name="Kim T."/>
        </authorList>
    </citation>
    <scope>NUCLEOTIDE SEQUENCE [LARGE SCALE GENOMIC DNA]</scope>
    <source>
        <strain evidence="2">TK-2024</strain>
        <tissue evidence="2">Old leaves</tissue>
    </source>
</reference>
<gene>
    <name evidence="2" type="ORF">V6N12_013718</name>
</gene>
<evidence type="ECO:0000313" key="2">
    <source>
        <dbReference type="EMBL" id="KAK8523633.1"/>
    </source>
</evidence>
<name>A0ABR2CVH9_9ROSI</name>
<organism evidence="2 3">
    <name type="scientific">Hibiscus sabdariffa</name>
    <name type="common">roselle</name>
    <dbReference type="NCBI Taxonomy" id="183260"/>
    <lineage>
        <taxon>Eukaryota</taxon>
        <taxon>Viridiplantae</taxon>
        <taxon>Streptophyta</taxon>
        <taxon>Embryophyta</taxon>
        <taxon>Tracheophyta</taxon>
        <taxon>Spermatophyta</taxon>
        <taxon>Magnoliopsida</taxon>
        <taxon>eudicotyledons</taxon>
        <taxon>Gunneridae</taxon>
        <taxon>Pentapetalae</taxon>
        <taxon>rosids</taxon>
        <taxon>malvids</taxon>
        <taxon>Malvales</taxon>
        <taxon>Malvaceae</taxon>
        <taxon>Malvoideae</taxon>
        <taxon>Hibiscus</taxon>
    </lineage>
</organism>
<dbReference type="EMBL" id="JBBPBM010000042">
    <property type="protein sequence ID" value="KAK8523633.1"/>
    <property type="molecule type" value="Genomic_DNA"/>
</dbReference>
<evidence type="ECO:0000313" key="3">
    <source>
        <dbReference type="Proteomes" id="UP001472677"/>
    </source>
</evidence>
<sequence>MVYSHEKIVSLTLVLYLTYSSLRRKQAQGIILSVLISKPGAIKEMNLNSLPGSRALFIKAILDQHLFMLRGHPLLQFHVRSSLLVEDIHSKGYSHFKEGGKSFSILRSDFVCLKSSTIGLFPHSSFWASTSVLGTLIKRSREAHRSCFQPVLPGKTSLTHTISSPPSRLAIPNVAFLTSEGFSPSVQPDSISGNKEFSLEQPLAGINKLIDCDEALNKEKEEEEAVIWKEEEEFLRIQNNRIPDFTLESWALGCEAAHSAFAGTKSAASLFAIGAVLAFVSEALLAQVDSELMVSCNVKKEEEGKSPEGRTNTVVVRIRGQLTSFLEDAPELGVLLLDFSLPTRGVDLVVHDERHSIERRERPGKIRVEIDPRPGEAVVSGHKGFTRDYRPAKGKAHRSSFKRDKTRKAETPFVLHSPETRGVWDLRTLTEGTQLTGLRGGDSIPIPIERRHEPLLIIERGGDRSLIRVRTALYHKPISVESQGQELLRLKQVACFLYRKPKATLPLPRPGNHKPTLLESSEELFLHLLTLELHANTMASVRSKRHHISKGLGAGE</sequence>
<evidence type="ECO:0000256" key="1">
    <source>
        <dbReference type="SAM" id="MobiDB-lite"/>
    </source>
</evidence>
<protein>
    <submittedName>
        <fullName evidence="2">Uncharacterized protein</fullName>
    </submittedName>
</protein>
<feature type="region of interest" description="Disordered" evidence="1">
    <location>
        <begin position="377"/>
        <end position="408"/>
    </location>
</feature>